<dbReference type="AlphaFoldDB" id="A0A919NWM3"/>
<protein>
    <recommendedName>
        <fullName evidence="3">Excreted virulence factor EspC (Type VII ESX diderm)</fullName>
    </recommendedName>
</protein>
<keyword evidence="2" id="KW-1185">Reference proteome</keyword>
<accession>A0A919NWM3</accession>
<dbReference type="EMBL" id="BOMY01000055">
    <property type="protein sequence ID" value="GIF26078.1"/>
    <property type="molecule type" value="Genomic_DNA"/>
</dbReference>
<sequence length="114" mass="12415">MAVRVYRERMDGREFHVDIATLDAAAAGIAETIDDQQRLALSRLPGPTGMYGDDDLHDAMAEFSKRWDDGLQILTEDAAAIGDSLVRVARAYRATDEATARRITYDPASGAVDG</sequence>
<evidence type="ECO:0008006" key="3">
    <source>
        <dbReference type="Google" id="ProtNLM"/>
    </source>
</evidence>
<name>A0A919NWM3_9ACTN</name>
<gene>
    <name evidence="1" type="ORF">Ate02nite_88080</name>
</gene>
<evidence type="ECO:0000313" key="2">
    <source>
        <dbReference type="Proteomes" id="UP000623608"/>
    </source>
</evidence>
<evidence type="ECO:0000313" key="1">
    <source>
        <dbReference type="EMBL" id="GIF26078.1"/>
    </source>
</evidence>
<reference evidence="1" key="1">
    <citation type="submission" date="2021-01" db="EMBL/GenBank/DDBJ databases">
        <title>Whole genome shotgun sequence of Actinoplanes tereljensis NBRC 105297.</title>
        <authorList>
            <person name="Komaki H."/>
            <person name="Tamura T."/>
        </authorList>
    </citation>
    <scope>NUCLEOTIDE SEQUENCE</scope>
    <source>
        <strain evidence="1">NBRC 105297</strain>
    </source>
</reference>
<comment type="caution">
    <text evidence="1">The sequence shown here is derived from an EMBL/GenBank/DDBJ whole genome shotgun (WGS) entry which is preliminary data.</text>
</comment>
<dbReference type="Proteomes" id="UP000623608">
    <property type="component" value="Unassembled WGS sequence"/>
</dbReference>
<organism evidence="1 2">
    <name type="scientific">Paractinoplanes tereljensis</name>
    <dbReference type="NCBI Taxonomy" id="571912"/>
    <lineage>
        <taxon>Bacteria</taxon>
        <taxon>Bacillati</taxon>
        <taxon>Actinomycetota</taxon>
        <taxon>Actinomycetes</taxon>
        <taxon>Micromonosporales</taxon>
        <taxon>Micromonosporaceae</taxon>
        <taxon>Paractinoplanes</taxon>
    </lineage>
</organism>
<proteinExistence type="predicted"/>